<dbReference type="AlphaFoldDB" id="A0AAD7HYP8"/>
<organism evidence="2 3">
    <name type="scientific">Mycena metata</name>
    <dbReference type="NCBI Taxonomy" id="1033252"/>
    <lineage>
        <taxon>Eukaryota</taxon>
        <taxon>Fungi</taxon>
        <taxon>Dikarya</taxon>
        <taxon>Basidiomycota</taxon>
        <taxon>Agaricomycotina</taxon>
        <taxon>Agaricomycetes</taxon>
        <taxon>Agaricomycetidae</taxon>
        <taxon>Agaricales</taxon>
        <taxon>Marasmiineae</taxon>
        <taxon>Mycenaceae</taxon>
        <taxon>Mycena</taxon>
    </lineage>
</organism>
<evidence type="ECO:0000313" key="3">
    <source>
        <dbReference type="Proteomes" id="UP001215598"/>
    </source>
</evidence>
<gene>
    <name evidence="2" type="ORF">B0H16DRAFT_1469693</name>
</gene>
<proteinExistence type="predicted"/>
<dbReference type="Proteomes" id="UP001215598">
    <property type="component" value="Unassembled WGS sequence"/>
</dbReference>
<keyword evidence="3" id="KW-1185">Reference proteome</keyword>
<feature type="compositionally biased region" description="Basic and acidic residues" evidence="1">
    <location>
        <begin position="164"/>
        <end position="175"/>
    </location>
</feature>
<evidence type="ECO:0000256" key="1">
    <source>
        <dbReference type="SAM" id="MobiDB-lite"/>
    </source>
</evidence>
<reference evidence="2" key="1">
    <citation type="submission" date="2023-03" db="EMBL/GenBank/DDBJ databases">
        <title>Massive genome expansion in bonnet fungi (Mycena s.s.) driven by repeated elements and novel gene families across ecological guilds.</title>
        <authorList>
            <consortium name="Lawrence Berkeley National Laboratory"/>
            <person name="Harder C.B."/>
            <person name="Miyauchi S."/>
            <person name="Viragh M."/>
            <person name="Kuo A."/>
            <person name="Thoen E."/>
            <person name="Andreopoulos B."/>
            <person name="Lu D."/>
            <person name="Skrede I."/>
            <person name="Drula E."/>
            <person name="Henrissat B."/>
            <person name="Morin E."/>
            <person name="Kohler A."/>
            <person name="Barry K."/>
            <person name="LaButti K."/>
            <person name="Morin E."/>
            <person name="Salamov A."/>
            <person name="Lipzen A."/>
            <person name="Mereny Z."/>
            <person name="Hegedus B."/>
            <person name="Baldrian P."/>
            <person name="Stursova M."/>
            <person name="Weitz H."/>
            <person name="Taylor A."/>
            <person name="Grigoriev I.V."/>
            <person name="Nagy L.G."/>
            <person name="Martin F."/>
            <person name="Kauserud H."/>
        </authorList>
    </citation>
    <scope>NUCLEOTIDE SEQUENCE</scope>
    <source>
        <strain evidence="2">CBHHK182m</strain>
    </source>
</reference>
<accession>A0AAD7HYP8</accession>
<comment type="caution">
    <text evidence="2">The sequence shown here is derived from an EMBL/GenBank/DDBJ whole genome shotgun (WGS) entry which is preliminary data.</text>
</comment>
<dbReference type="EMBL" id="JARKIB010000160">
    <property type="protein sequence ID" value="KAJ7730343.1"/>
    <property type="molecule type" value="Genomic_DNA"/>
</dbReference>
<sequence length="307" mass="35085">MEQWLNAFWEHCEENGRRAHKHIDTLRCVTRPTESASMSPRTPLTSHVLVGKTSTPMPSATDRCTDGHAASIAPTTSRQLAYRRRGPTQLRRRALFGGHRYRTRATQGRGYGKGSTKREKEETGGENTNASPFWVRGRLERKGKKSARTPHPTSTRPAWTRAAQRPEGRVVRPDWRAAPPHPWARVGAGKKKRARRRTEGGAMQMQCTHIFPCAWRRRPMCRGRAAYKREMWTTRHPTDSTTASALFPCASTRRAVRATRSVVRSCTRRLYEHQFKAINIEGNEWGKGKEDTYVHTADSTRRARHHT</sequence>
<feature type="region of interest" description="Disordered" evidence="1">
    <location>
        <begin position="105"/>
        <end position="201"/>
    </location>
</feature>
<evidence type="ECO:0000313" key="2">
    <source>
        <dbReference type="EMBL" id="KAJ7730343.1"/>
    </source>
</evidence>
<name>A0AAD7HYP8_9AGAR</name>
<protein>
    <submittedName>
        <fullName evidence="2">Uncharacterized protein</fullName>
    </submittedName>
</protein>
<feature type="compositionally biased region" description="Basic residues" evidence="1">
    <location>
        <begin position="139"/>
        <end position="148"/>
    </location>
</feature>
<feature type="region of interest" description="Disordered" evidence="1">
    <location>
        <begin position="48"/>
        <end position="68"/>
    </location>
</feature>